<dbReference type="GO" id="GO:0005524">
    <property type="term" value="F:ATP binding"/>
    <property type="evidence" value="ECO:0007669"/>
    <property type="project" value="UniProtKB-KW"/>
</dbReference>
<dbReference type="Pfam" id="PF00158">
    <property type="entry name" value="Sigma54_activat"/>
    <property type="match status" value="1"/>
</dbReference>
<evidence type="ECO:0000313" key="8">
    <source>
        <dbReference type="Proteomes" id="UP000182409"/>
    </source>
</evidence>
<dbReference type="InterPro" id="IPR025944">
    <property type="entry name" value="Sigma_54_int_dom_CS"/>
</dbReference>
<dbReference type="Pfam" id="PF25601">
    <property type="entry name" value="AAA_lid_14"/>
    <property type="match status" value="1"/>
</dbReference>
<sequence length="346" mass="39117">MQLSAGVTQLTSATLRQRLVGESQVIRDVREHIAQAATVNMPVLLVGETGTGKHTAAQLLHEMSKRHGRPFLHRLCLKTFATDFEEELLGIEEGYSRAHPRGKQGLFELSDNGSLFLDKIEDLDLRIQSVLLNVLHDSGSTRLGGTKWHPLDLRLISSTECDLAHEVAAGRFQADLMFRISTLCISMPPLRNRPEDIAPLVTHFLKGFAHYHGVHTHPVSPSAMTLMERYSWPGNIRELENLVSQYATFGDERFIIDHLRAQHEDDPGPFDSIIDTHTPLRLQTQRVMRNLERRIILTVLQANNWNRKKAARTLDISYRALLYKIKAANIPPIRRHSSGLTQKGKS</sequence>
<dbReference type="InterPro" id="IPR002197">
    <property type="entry name" value="HTH_Fis"/>
</dbReference>
<evidence type="ECO:0000259" key="6">
    <source>
        <dbReference type="PROSITE" id="PS50045"/>
    </source>
</evidence>
<dbReference type="AlphaFoldDB" id="A0A1H4SK28"/>
<dbReference type="PROSITE" id="PS50045">
    <property type="entry name" value="SIGMA54_INTERACT_4"/>
    <property type="match status" value="1"/>
</dbReference>
<dbReference type="SUPFAM" id="SSF46689">
    <property type="entry name" value="Homeodomain-like"/>
    <property type="match status" value="1"/>
</dbReference>
<evidence type="ECO:0000256" key="1">
    <source>
        <dbReference type="ARBA" id="ARBA00022741"/>
    </source>
</evidence>
<dbReference type="GO" id="GO:0006355">
    <property type="term" value="P:regulation of DNA-templated transcription"/>
    <property type="evidence" value="ECO:0007669"/>
    <property type="project" value="InterPro"/>
</dbReference>
<dbReference type="GO" id="GO:0043565">
    <property type="term" value="F:sequence-specific DNA binding"/>
    <property type="evidence" value="ECO:0007669"/>
    <property type="project" value="InterPro"/>
</dbReference>
<accession>A0A1H4SK28</accession>
<dbReference type="Pfam" id="PF02954">
    <property type="entry name" value="HTH_8"/>
    <property type="match status" value="1"/>
</dbReference>
<dbReference type="Proteomes" id="UP000182409">
    <property type="component" value="Unassembled WGS sequence"/>
</dbReference>
<feature type="domain" description="Sigma-54 factor interaction" evidence="6">
    <location>
        <begin position="19"/>
        <end position="248"/>
    </location>
</feature>
<keyword evidence="5" id="KW-0804">Transcription</keyword>
<name>A0A1H4SK28_9BACT</name>
<dbReference type="EMBL" id="FNSD01000001">
    <property type="protein sequence ID" value="SEC44378.1"/>
    <property type="molecule type" value="Genomic_DNA"/>
</dbReference>
<keyword evidence="2" id="KW-0067">ATP-binding</keyword>
<keyword evidence="1" id="KW-0547">Nucleotide-binding</keyword>
<dbReference type="InterPro" id="IPR058031">
    <property type="entry name" value="AAA_lid_NorR"/>
</dbReference>
<protein>
    <submittedName>
        <fullName evidence="7">Two-component system, NtrC family, response regulator AtoC</fullName>
    </submittedName>
</protein>
<gene>
    <name evidence="7" type="ORF">SAMN05443244_3474</name>
</gene>
<dbReference type="CDD" id="cd00009">
    <property type="entry name" value="AAA"/>
    <property type="match status" value="1"/>
</dbReference>
<keyword evidence="4" id="KW-0238">DNA-binding</keyword>
<dbReference type="PROSITE" id="PS00688">
    <property type="entry name" value="SIGMA54_INTERACT_3"/>
    <property type="match status" value="1"/>
</dbReference>
<dbReference type="SUPFAM" id="SSF52540">
    <property type="entry name" value="P-loop containing nucleoside triphosphate hydrolases"/>
    <property type="match status" value="1"/>
</dbReference>
<dbReference type="Gene3D" id="1.10.10.60">
    <property type="entry name" value="Homeodomain-like"/>
    <property type="match status" value="1"/>
</dbReference>
<dbReference type="PRINTS" id="PR01590">
    <property type="entry name" value="HTHFIS"/>
</dbReference>
<dbReference type="PANTHER" id="PTHR32071">
    <property type="entry name" value="TRANSCRIPTIONAL REGULATORY PROTEIN"/>
    <property type="match status" value="1"/>
</dbReference>
<dbReference type="Gene3D" id="3.40.50.300">
    <property type="entry name" value="P-loop containing nucleotide triphosphate hydrolases"/>
    <property type="match status" value="1"/>
</dbReference>
<evidence type="ECO:0000256" key="5">
    <source>
        <dbReference type="ARBA" id="ARBA00023163"/>
    </source>
</evidence>
<evidence type="ECO:0000256" key="4">
    <source>
        <dbReference type="ARBA" id="ARBA00023125"/>
    </source>
</evidence>
<dbReference type="InterPro" id="IPR025943">
    <property type="entry name" value="Sigma_54_int_dom_ATP-bd_2"/>
</dbReference>
<dbReference type="InterPro" id="IPR002078">
    <property type="entry name" value="Sigma_54_int"/>
</dbReference>
<reference evidence="7 8" key="1">
    <citation type="submission" date="2016-10" db="EMBL/GenBank/DDBJ databases">
        <authorList>
            <person name="de Groot N.N."/>
        </authorList>
    </citation>
    <scope>NUCLEOTIDE SEQUENCE [LARGE SCALE GENOMIC DNA]</scope>
    <source>
        <strain evidence="7 8">AB35.6</strain>
    </source>
</reference>
<keyword evidence="3" id="KW-0805">Transcription regulation</keyword>
<dbReference type="PROSITE" id="PS00676">
    <property type="entry name" value="SIGMA54_INTERACT_2"/>
    <property type="match status" value="1"/>
</dbReference>
<dbReference type="Gene3D" id="1.10.8.60">
    <property type="match status" value="1"/>
</dbReference>
<dbReference type="InterPro" id="IPR009057">
    <property type="entry name" value="Homeodomain-like_sf"/>
</dbReference>
<evidence type="ECO:0000313" key="7">
    <source>
        <dbReference type="EMBL" id="SEC44378.1"/>
    </source>
</evidence>
<evidence type="ECO:0000256" key="3">
    <source>
        <dbReference type="ARBA" id="ARBA00023015"/>
    </source>
</evidence>
<evidence type="ECO:0000256" key="2">
    <source>
        <dbReference type="ARBA" id="ARBA00022840"/>
    </source>
</evidence>
<proteinExistence type="predicted"/>
<dbReference type="OrthoDB" id="9771372at2"/>
<organism evidence="7 8">
    <name type="scientific">Terriglobus roseus</name>
    <dbReference type="NCBI Taxonomy" id="392734"/>
    <lineage>
        <taxon>Bacteria</taxon>
        <taxon>Pseudomonadati</taxon>
        <taxon>Acidobacteriota</taxon>
        <taxon>Terriglobia</taxon>
        <taxon>Terriglobales</taxon>
        <taxon>Acidobacteriaceae</taxon>
        <taxon>Terriglobus</taxon>
    </lineage>
</organism>
<dbReference type="InterPro" id="IPR027417">
    <property type="entry name" value="P-loop_NTPase"/>
</dbReference>